<dbReference type="AlphaFoldDB" id="A0A1A5HZR4"/>
<protein>
    <recommendedName>
        <fullName evidence="5">Exopolysaccharide production repressor protein</fullName>
    </recommendedName>
</protein>
<keyword evidence="2" id="KW-0812">Transmembrane</keyword>
<comment type="caution">
    <text evidence="3">The sequence shown here is derived from an EMBL/GenBank/DDBJ whole genome shotgun (WGS) entry which is preliminary data.</text>
</comment>
<dbReference type="EMBL" id="LZTJ01000034">
    <property type="protein sequence ID" value="OBP69559.1"/>
    <property type="molecule type" value="Genomic_DNA"/>
</dbReference>
<dbReference type="GeneID" id="66685936"/>
<evidence type="ECO:0000256" key="2">
    <source>
        <dbReference type="SAM" id="Phobius"/>
    </source>
</evidence>
<organism evidence="3 4">
    <name type="scientific">Rhizobium loti</name>
    <name type="common">Mesorhizobium loti</name>
    <dbReference type="NCBI Taxonomy" id="381"/>
    <lineage>
        <taxon>Bacteria</taxon>
        <taxon>Pseudomonadati</taxon>
        <taxon>Pseudomonadota</taxon>
        <taxon>Alphaproteobacteria</taxon>
        <taxon>Hyphomicrobiales</taxon>
        <taxon>Phyllobacteriaceae</taxon>
        <taxon>Mesorhizobium</taxon>
    </lineage>
</organism>
<feature type="transmembrane region" description="Helical" evidence="2">
    <location>
        <begin position="7"/>
        <end position="25"/>
    </location>
</feature>
<dbReference type="RefSeq" id="WP_032928777.1">
    <property type="nucleotide sequence ID" value="NZ_LZTH01000004.1"/>
</dbReference>
<reference evidence="4" key="1">
    <citation type="submission" date="2016-06" db="EMBL/GenBank/DDBJ databases">
        <title>NZP2037 Pacbio-Illumina hybrid assembly.</title>
        <authorList>
            <person name="Ramsay J.P."/>
        </authorList>
    </citation>
    <scope>NUCLEOTIDE SEQUENCE [LARGE SCALE GENOMIC DNA]</scope>
    <source>
        <strain evidence="4">R7ANS::ICEMlSym2042</strain>
    </source>
</reference>
<evidence type="ECO:0008006" key="5">
    <source>
        <dbReference type="Google" id="ProtNLM"/>
    </source>
</evidence>
<sequence length="82" mass="8671">MYLPQFLVGMFVTATIVAVWTYAATGSVWTALGWAMIDLVVLQAGYFVLVIRLVSKGATADAEAGSASLSHVAPPQREGTLL</sequence>
<gene>
    <name evidence="3" type="ORF">BAE39_24715</name>
</gene>
<keyword evidence="2" id="KW-1133">Transmembrane helix</keyword>
<feature type="region of interest" description="Disordered" evidence="1">
    <location>
        <begin position="62"/>
        <end position="82"/>
    </location>
</feature>
<evidence type="ECO:0000256" key="1">
    <source>
        <dbReference type="SAM" id="MobiDB-lite"/>
    </source>
</evidence>
<feature type="transmembrane region" description="Helical" evidence="2">
    <location>
        <begin position="31"/>
        <end position="51"/>
    </location>
</feature>
<dbReference type="Proteomes" id="UP000093748">
    <property type="component" value="Unassembled WGS sequence"/>
</dbReference>
<keyword evidence="2" id="KW-0472">Membrane</keyword>
<name>A0A1A5HZR4_RHILI</name>
<proteinExistence type="predicted"/>
<evidence type="ECO:0000313" key="3">
    <source>
        <dbReference type="EMBL" id="OBP69559.1"/>
    </source>
</evidence>
<dbReference type="OrthoDB" id="9802759at2"/>
<accession>A0A1A5HZR4</accession>
<evidence type="ECO:0000313" key="4">
    <source>
        <dbReference type="Proteomes" id="UP000093748"/>
    </source>
</evidence>